<accession>J0WNW7</accession>
<dbReference type="EMBL" id="JH688182">
    <property type="protein sequence ID" value="EJD33542.1"/>
    <property type="molecule type" value="Genomic_DNA"/>
</dbReference>
<dbReference type="OMA" id="SGHIEGQ"/>
<gene>
    <name evidence="5" type="ORF">AURDEDRAFT_109355</name>
</gene>
<dbReference type="Gene3D" id="3.40.50.150">
    <property type="entry name" value="Vaccinia Virus protein VP39"/>
    <property type="match status" value="1"/>
</dbReference>
<evidence type="ECO:0000256" key="2">
    <source>
        <dbReference type="ARBA" id="ARBA00022679"/>
    </source>
</evidence>
<dbReference type="OrthoDB" id="10251242at2759"/>
<dbReference type="Pfam" id="PF01596">
    <property type="entry name" value="Methyltransf_3"/>
    <property type="match status" value="1"/>
</dbReference>
<reference evidence="6" key="1">
    <citation type="journal article" date="2012" name="Science">
        <title>The Paleozoic origin of enzymatic lignin decomposition reconstructed from 31 fungal genomes.</title>
        <authorList>
            <person name="Floudas D."/>
            <person name="Binder M."/>
            <person name="Riley R."/>
            <person name="Barry K."/>
            <person name="Blanchette R.A."/>
            <person name="Henrissat B."/>
            <person name="Martinez A.T."/>
            <person name="Otillar R."/>
            <person name="Spatafora J.W."/>
            <person name="Yadav J.S."/>
            <person name="Aerts A."/>
            <person name="Benoit I."/>
            <person name="Boyd A."/>
            <person name="Carlson A."/>
            <person name="Copeland A."/>
            <person name="Coutinho P.M."/>
            <person name="de Vries R.P."/>
            <person name="Ferreira P."/>
            <person name="Findley K."/>
            <person name="Foster B."/>
            <person name="Gaskell J."/>
            <person name="Glotzer D."/>
            <person name="Gorecki P."/>
            <person name="Heitman J."/>
            <person name="Hesse C."/>
            <person name="Hori C."/>
            <person name="Igarashi K."/>
            <person name="Jurgens J.A."/>
            <person name="Kallen N."/>
            <person name="Kersten P."/>
            <person name="Kohler A."/>
            <person name="Kuees U."/>
            <person name="Kumar T.K.A."/>
            <person name="Kuo A."/>
            <person name="LaButti K."/>
            <person name="Larrondo L.F."/>
            <person name="Lindquist E."/>
            <person name="Ling A."/>
            <person name="Lombard V."/>
            <person name="Lucas S."/>
            <person name="Lundell T."/>
            <person name="Martin R."/>
            <person name="McLaughlin D.J."/>
            <person name="Morgenstern I."/>
            <person name="Morin E."/>
            <person name="Murat C."/>
            <person name="Nagy L.G."/>
            <person name="Nolan M."/>
            <person name="Ohm R.A."/>
            <person name="Patyshakuliyeva A."/>
            <person name="Rokas A."/>
            <person name="Ruiz-Duenas F.J."/>
            <person name="Sabat G."/>
            <person name="Salamov A."/>
            <person name="Samejima M."/>
            <person name="Schmutz J."/>
            <person name="Slot J.C."/>
            <person name="St John F."/>
            <person name="Stenlid J."/>
            <person name="Sun H."/>
            <person name="Sun S."/>
            <person name="Syed K."/>
            <person name="Tsang A."/>
            <person name="Wiebenga A."/>
            <person name="Young D."/>
            <person name="Pisabarro A."/>
            <person name="Eastwood D.C."/>
            <person name="Martin F."/>
            <person name="Cullen D."/>
            <person name="Grigoriev I.V."/>
            <person name="Hibbett D.S."/>
        </authorList>
    </citation>
    <scope>NUCLEOTIDE SEQUENCE [LARGE SCALE GENOMIC DNA]</scope>
    <source>
        <strain evidence="6">TFB10046</strain>
    </source>
</reference>
<evidence type="ECO:0000313" key="6">
    <source>
        <dbReference type="Proteomes" id="UP000006514"/>
    </source>
</evidence>
<dbReference type="PROSITE" id="PS51682">
    <property type="entry name" value="SAM_OMT_I"/>
    <property type="match status" value="1"/>
</dbReference>
<dbReference type="GO" id="GO:0008757">
    <property type="term" value="F:S-adenosylmethionine-dependent methyltransferase activity"/>
    <property type="evidence" value="ECO:0007669"/>
    <property type="project" value="TreeGrafter"/>
</dbReference>
<protein>
    <submittedName>
        <fullName evidence="5">Caffeoyl-CoA O-methyltransferase</fullName>
    </submittedName>
</protein>
<dbReference type="Proteomes" id="UP000006514">
    <property type="component" value="Unassembled WGS sequence"/>
</dbReference>
<dbReference type="PANTHER" id="PTHR10509">
    <property type="entry name" value="O-METHYLTRANSFERASE-RELATED"/>
    <property type="match status" value="1"/>
</dbReference>
<evidence type="ECO:0000313" key="5">
    <source>
        <dbReference type="EMBL" id="EJD33542.1"/>
    </source>
</evidence>
<evidence type="ECO:0000256" key="4">
    <source>
        <dbReference type="ARBA" id="ARBA00023453"/>
    </source>
</evidence>
<comment type="similarity">
    <text evidence="4">Belongs to the class I-like SAM-binding methyltransferase superfamily. Cation-dependent O-methyltransferase family.</text>
</comment>
<evidence type="ECO:0000256" key="1">
    <source>
        <dbReference type="ARBA" id="ARBA00022603"/>
    </source>
</evidence>
<dbReference type="PANTHER" id="PTHR10509:SF14">
    <property type="entry name" value="CAFFEOYL-COA O-METHYLTRANSFERASE 3-RELATED"/>
    <property type="match status" value="1"/>
</dbReference>
<keyword evidence="6" id="KW-1185">Reference proteome</keyword>
<dbReference type="FunCoup" id="J0WNW7">
    <property type="interactions" value="16"/>
</dbReference>
<keyword evidence="2 5" id="KW-0808">Transferase</keyword>
<organism evidence="5 6">
    <name type="scientific">Auricularia subglabra (strain TFB-10046 / SS5)</name>
    <name type="common">White-rot fungus</name>
    <name type="synonym">Auricularia delicata (strain TFB10046)</name>
    <dbReference type="NCBI Taxonomy" id="717982"/>
    <lineage>
        <taxon>Eukaryota</taxon>
        <taxon>Fungi</taxon>
        <taxon>Dikarya</taxon>
        <taxon>Basidiomycota</taxon>
        <taxon>Agaricomycotina</taxon>
        <taxon>Agaricomycetes</taxon>
        <taxon>Auriculariales</taxon>
        <taxon>Auriculariaceae</taxon>
        <taxon>Auricularia</taxon>
    </lineage>
</organism>
<sequence length="270" mass="29598">MSQQPTDWLGDTPAERISKLLARLDTKLAASLSPGDEAFSLLSEARAVLDGMDGYMEQHSTPYPPILDEMMRAIDTTEWAAVGSEITLAPNMCAGGYEAGVLCMMAKMCGARRILEIGMFAGTTTVALALVPEVEQVVSLEYEPFLRDFAKPFFERAGVEDKIDVRVGDARETLKVLHDEGLGFDMVFIDADKGGYPTYFKSILDFGLLAPKGIIVLDNTLYKGTPYAPHEVFDDGVAGISEVNRLARTDDRVDVVILPIRDGITIARRR</sequence>
<dbReference type="eggNOG" id="KOG1663">
    <property type="taxonomic scope" value="Eukaryota"/>
</dbReference>
<dbReference type="InterPro" id="IPR050362">
    <property type="entry name" value="Cation-dep_OMT"/>
</dbReference>
<evidence type="ECO:0000256" key="3">
    <source>
        <dbReference type="ARBA" id="ARBA00022691"/>
    </source>
</evidence>
<keyword evidence="3" id="KW-0949">S-adenosyl-L-methionine</keyword>
<dbReference type="GO" id="GO:0032259">
    <property type="term" value="P:methylation"/>
    <property type="evidence" value="ECO:0007669"/>
    <property type="project" value="UniProtKB-KW"/>
</dbReference>
<proteinExistence type="inferred from homology"/>
<dbReference type="KEGG" id="adl:AURDEDRAFT_109355"/>
<dbReference type="CDD" id="cd02440">
    <property type="entry name" value="AdoMet_MTases"/>
    <property type="match status" value="1"/>
</dbReference>
<dbReference type="InterPro" id="IPR002935">
    <property type="entry name" value="SAM_O-MeTrfase"/>
</dbReference>
<dbReference type="GO" id="GO:0008171">
    <property type="term" value="F:O-methyltransferase activity"/>
    <property type="evidence" value="ECO:0007669"/>
    <property type="project" value="InterPro"/>
</dbReference>
<dbReference type="AlphaFoldDB" id="J0WNW7"/>
<name>J0WNW7_AURST</name>
<keyword evidence="1 5" id="KW-0489">Methyltransferase</keyword>
<dbReference type="InParanoid" id="J0WNW7"/>
<dbReference type="SUPFAM" id="SSF53335">
    <property type="entry name" value="S-adenosyl-L-methionine-dependent methyltransferases"/>
    <property type="match status" value="1"/>
</dbReference>
<dbReference type="InterPro" id="IPR029063">
    <property type="entry name" value="SAM-dependent_MTases_sf"/>
</dbReference>